<dbReference type="Proteomes" id="UP000485058">
    <property type="component" value="Unassembled WGS sequence"/>
</dbReference>
<keyword evidence="2" id="KW-1185">Reference proteome</keyword>
<gene>
    <name evidence="1" type="ORF">HaLaN_26990</name>
</gene>
<comment type="caution">
    <text evidence="1">The sequence shown here is derived from an EMBL/GenBank/DDBJ whole genome shotgun (WGS) entry which is preliminary data.</text>
</comment>
<name>A0A6A0A797_HAELA</name>
<evidence type="ECO:0000313" key="2">
    <source>
        <dbReference type="Proteomes" id="UP000485058"/>
    </source>
</evidence>
<evidence type="ECO:0000313" key="1">
    <source>
        <dbReference type="EMBL" id="GFH28489.1"/>
    </source>
</evidence>
<organism evidence="1 2">
    <name type="scientific">Haematococcus lacustris</name>
    <name type="common">Green alga</name>
    <name type="synonym">Haematococcus pluvialis</name>
    <dbReference type="NCBI Taxonomy" id="44745"/>
    <lineage>
        <taxon>Eukaryota</taxon>
        <taxon>Viridiplantae</taxon>
        <taxon>Chlorophyta</taxon>
        <taxon>core chlorophytes</taxon>
        <taxon>Chlorophyceae</taxon>
        <taxon>CS clade</taxon>
        <taxon>Chlamydomonadales</taxon>
        <taxon>Haematococcaceae</taxon>
        <taxon>Haematococcus</taxon>
    </lineage>
</organism>
<protein>
    <submittedName>
        <fullName evidence="1">Uncharacterized protein</fullName>
    </submittedName>
</protein>
<dbReference type="AlphaFoldDB" id="A0A6A0A797"/>
<dbReference type="EMBL" id="BLLF01003900">
    <property type="protein sequence ID" value="GFH28489.1"/>
    <property type="molecule type" value="Genomic_DNA"/>
</dbReference>
<proteinExistence type="predicted"/>
<feature type="non-terminal residue" evidence="1">
    <location>
        <position position="1"/>
    </location>
</feature>
<accession>A0A6A0A797</accession>
<sequence length="81" mass="8762">MVNLTLDDQHGGIIELNEVSASALAGHYTLHCTTSISVGGYISWTAGVLDPAVCVCVSSAQNRLRPCWVHLANVRLRPWES</sequence>
<reference evidence="1 2" key="1">
    <citation type="submission" date="2020-02" db="EMBL/GenBank/DDBJ databases">
        <title>Draft genome sequence of Haematococcus lacustris strain NIES-144.</title>
        <authorList>
            <person name="Morimoto D."/>
            <person name="Nakagawa S."/>
            <person name="Yoshida T."/>
            <person name="Sawayama S."/>
        </authorList>
    </citation>
    <scope>NUCLEOTIDE SEQUENCE [LARGE SCALE GENOMIC DNA]</scope>
    <source>
        <strain evidence="1 2">NIES-144</strain>
    </source>
</reference>